<dbReference type="PROSITE" id="PS50157">
    <property type="entry name" value="ZINC_FINGER_C2H2_2"/>
    <property type="match status" value="5"/>
</dbReference>
<dbReference type="AlphaFoldDB" id="A0A8J8P287"/>
<evidence type="ECO:0000256" key="4">
    <source>
        <dbReference type="ARBA" id="ARBA00022771"/>
    </source>
</evidence>
<dbReference type="OrthoDB" id="1095242at2759"/>
<comment type="subcellular location">
    <subcellularLocation>
        <location evidence="1">Nucleus</location>
    </subcellularLocation>
</comment>
<gene>
    <name evidence="10" type="ORF">FGO68_gene372</name>
</gene>
<dbReference type="PANTHER" id="PTHR19818">
    <property type="entry name" value="ZINC FINGER PROTEIN ZIC AND GLI"/>
    <property type="match status" value="1"/>
</dbReference>
<accession>A0A8J8P287</accession>
<keyword evidence="4 7" id="KW-0863">Zinc-finger</keyword>
<keyword evidence="6" id="KW-0539">Nucleus</keyword>
<dbReference type="Proteomes" id="UP000785679">
    <property type="component" value="Unassembled WGS sequence"/>
</dbReference>
<protein>
    <recommendedName>
        <fullName evidence="9">C2H2-type domain-containing protein</fullName>
    </recommendedName>
</protein>
<feature type="domain" description="C2H2-type" evidence="9">
    <location>
        <begin position="301"/>
        <end position="330"/>
    </location>
</feature>
<evidence type="ECO:0000256" key="1">
    <source>
        <dbReference type="ARBA" id="ARBA00004123"/>
    </source>
</evidence>
<comment type="caution">
    <text evidence="10">The sequence shown here is derived from an EMBL/GenBank/DDBJ whole genome shotgun (WGS) entry which is preliminary data.</text>
</comment>
<evidence type="ECO:0000313" key="10">
    <source>
        <dbReference type="EMBL" id="TNV85558.1"/>
    </source>
</evidence>
<organism evidence="10 11">
    <name type="scientific">Halteria grandinella</name>
    <dbReference type="NCBI Taxonomy" id="5974"/>
    <lineage>
        <taxon>Eukaryota</taxon>
        <taxon>Sar</taxon>
        <taxon>Alveolata</taxon>
        <taxon>Ciliophora</taxon>
        <taxon>Intramacronucleata</taxon>
        <taxon>Spirotrichea</taxon>
        <taxon>Stichotrichia</taxon>
        <taxon>Sporadotrichida</taxon>
        <taxon>Halteriidae</taxon>
        <taxon>Halteria</taxon>
    </lineage>
</organism>
<evidence type="ECO:0000256" key="3">
    <source>
        <dbReference type="ARBA" id="ARBA00022737"/>
    </source>
</evidence>
<evidence type="ECO:0000313" key="11">
    <source>
        <dbReference type="Proteomes" id="UP000785679"/>
    </source>
</evidence>
<evidence type="ECO:0000259" key="9">
    <source>
        <dbReference type="PROSITE" id="PS50157"/>
    </source>
</evidence>
<dbReference type="InterPro" id="IPR036236">
    <property type="entry name" value="Znf_C2H2_sf"/>
</dbReference>
<dbReference type="PROSITE" id="PS00028">
    <property type="entry name" value="ZINC_FINGER_C2H2_1"/>
    <property type="match status" value="5"/>
</dbReference>
<name>A0A8J8P287_HALGN</name>
<dbReference type="GO" id="GO:0045944">
    <property type="term" value="P:positive regulation of transcription by RNA polymerase II"/>
    <property type="evidence" value="ECO:0007669"/>
    <property type="project" value="UniProtKB-ARBA"/>
</dbReference>
<dbReference type="InterPro" id="IPR013087">
    <property type="entry name" value="Znf_C2H2_type"/>
</dbReference>
<feature type="domain" description="C2H2-type" evidence="9">
    <location>
        <begin position="359"/>
        <end position="389"/>
    </location>
</feature>
<keyword evidence="5" id="KW-0862">Zinc</keyword>
<dbReference type="SMART" id="SM00355">
    <property type="entry name" value="ZnF_C2H2"/>
    <property type="match status" value="5"/>
</dbReference>
<dbReference type="GO" id="GO:0000978">
    <property type="term" value="F:RNA polymerase II cis-regulatory region sequence-specific DNA binding"/>
    <property type="evidence" value="ECO:0007669"/>
    <property type="project" value="TreeGrafter"/>
</dbReference>
<dbReference type="EMBL" id="RRYP01001732">
    <property type="protein sequence ID" value="TNV85558.1"/>
    <property type="molecule type" value="Genomic_DNA"/>
</dbReference>
<evidence type="ECO:0000256" key="2">
    <source>
        <dbReference type="ARBA" id="ARBA00022723"/>
    </source>
</evidence>
<dbReference type="Gene3D" id="3.30.160.60">
    <property type="entry name" value="Classic Zinc Finger"/>
    <property type="match status" value="5"/>
</dbReference>
<keyword evidence="3" id="KW-0677">Repeat</keyword>
<reference evidence="10" key="1">
    <citation type="submission" date="2019-06" db="EMBL/GenBank/DDBJ databases">
        <authorList>
            <person name="Zheng W."/>
        </authorList>
    </citation>
    <scope>NUCLEOTIDE SEQUENCE</scope>
    <source>
        <strain evidence="10">QDHG01</strain>
    </source>
</reference>
<dbReference type="GO" id="GO:0008270">
    <property type="term" value="F:zinc ion binding"/>
    <property type="evidence" value="ECO:0007669"/>
    <property type="project" value="UniProtKB-KW"/>
</dbReference>
<dbReference type="GO" id="GO:0005634">
    <property type="term" value="C:nucleus"/>
    <property type="evidence" value="ECO:0007669"/>
    <property type="project" value="UniProtKB-SubCell"/>
</dbReference>
<dbReference type="FunFam" id="3.30.160.60:FF:000125">
    <property type="entry name" value="Putative zinc finger protein 143"/>
    <property type="match status" value="1"/>
</dbReference>
<evidence type="ECO:0000256" key="7">
    <source>
        <dbReference type="PROSITE-ProRule" id="PRU00042"/>
    </source>
</evidence>
<dbReference type="SUPFAM" id="SSF57667">
    <property type="entry name" value="beta-beta-alpha zinc fingers"/>
    <property type="match status" value="3"/>
</dbReference>
<feature type="domain" description="C2H2-type" evidence="9">
    <location>
        <begin position="420"/>
        <end position="447"/>
    </location>
</feature>
<keyword evidence="2" id="KW-0479">Metal-binding</keyword>
<proteinExistence type="predicted"/>
<sequence length="467" mass="52659">MQLKAQIEYKNNFIIIVQNIKFRSLRDYPITLYPRNLMNSTNPNFSRALTLQPQEEAMSLLRSEAHEESKFTRQSTQGPVFLTPLSGTALTNKGKRTQYLWMNKLFRLPSLGQLSRQTTAGTACDEENISTSVMMTDAERVKRIILEVSPEFKTFSEVLEVVLGTEEEELTEGEEGIMIKIRFTPGIDMTQAESLDFSELNLGGNTASVSCQSIKSGAPSFTFQNDAFITRTGQLASLTPASLKQPQRMSESSQKSSGSSSSLQQYASSNQGSQRSSAEESLSHGACLVELPPFTYIKGNLLCPFIDCTKTFKECGNLKTHLRSHLSLRDFTCEHCGKQFKLKQHLKNHEKSHFEASLIPCTIEGCTKRFTRRNRLDLHLKAVHSGLKLFKCTVAGCSRAFSEKGNLMVHLRTHTGEKPYECKYCQRVFTSVGNKKDHERRHQNQSSYKPLISLLVLFNNKVWSLAH</sequence>
<dbReference type="GO" id="GO:0000981">
    <property type="term" value="F:DNA-binding transcription factor activity, RNA polymerase II-specific"/>
    <property type="evidence" value="ECO:0007669"/>
    <property type="project" value="TreeGrafter"/>
</dbReference>
<dbReference type="FunFam" id="3.30.160.60:FF:000145">
    <property type="entry name" value="Zinc finger protein 574"/>
    <property type="match status" value="1"/>
</dbReference>
<feature type="domain" description="C2H2-type" evidence="9">
    <location>
        <begin position="390"/>
        <end position="419"/>
    </location>
</feature>
<feature type="region of interest" description="Disordered" evidence="8">
    <location>
        <begin position="240"/>
        <end position="275"/>
    </location>
</feature>
<evidence type="ECO:0000256" key="5">
    <source>
        <dbReference type="ARBA" id="ARBA00022833"/>
    </source>
</evidence>
<feature type="compositionally biased region" description="Low complexity" evidence="8">
    <location>
        <begin position="247"/>
        <end position="271"/>
    </location>
</feature>
<dbReference type="FunFam" id="3.30.160.60:FF:000100">
    <property type="entry name" value="Zinc finger 45-like"/>
    <property type="match status" value="1"/>
</dbReference>
<dbReference type="PANTHER" id="PTHR19818:SF139">
    <property type="entry name" value="PAIR-RULE PROTEIN ODD-PAIRED"/>
    <property type="match status" value="1"/>
</dbReference>
<evidence type="ECO:0000256" key="6">
    <source>
        <dbReference type="ARBA" id="ARBA00023242"/>
    </source>
</evidence>
<dbReference type="Pfam" id="PF00096">
    <property type="entry name" value="zf-C2H2"/>
    <property type="match status" value="3"/>
</dbReference>
<feature type="domain" description="C2H2-type" evidence="9">
    <location>
        <begin position="331"/>
        <end position="353"/>
    </location>
</feature>
<keyword evidence="11" id="KW-1185">Reference proteome</keyword>
<dbReference type="InterPro" id="IPR050329">
    <property type="entry name" value="GLI_C2H2-zinc-finger"/>
</dbReference>
<evidence type="ECO:0000256" key="8">
    <source>
        <dbReference type="SAM" id="MobiDB-lite"/>
    </source>
</evidence>